<dbReference type="InterPro" id="IPR011009">
    <property type="entry name" value="Kinase-like_dom_sf"/>
</dbReference>
<dbReference type="PANTHER" id="PTHR44329">
    <property type="entry name" value="SERINE/THREONINE-PROTEIN KINASE TNNI3K-RELATED"/>
    <property type="match status" value="1"/>
</dbReference>
<proteinExistence type="predicted"/>
<dbReference type="Gene3D" id="3.30.200.20">
    <property type="entry name" value="Phosphorylase Kinase, domain 1"/>
    <property type="match status" value="1"/>
</dbReference>
<feature type="domain" description="PLD phosphodiesterase" evidence="4">
    <location>
        <begin position="186"/>
        <end position="214"/>
    </location>
</feature>
<evidence type="ECO:0000259" key="4">
    <source>
        <dbReference type="PROSITE" id="PS50035"/>
    </source>
</evidence>
<feature type="compositionally biased region" description="Polar residues" evidence="2">
    <location>
        <begin position="7"/>
        <end position="24"/>
    </location>
</feature>
<keyword evidence="1" id="KW-0547">Nucleotide-binding</keyword>
<dbReference type="GO" id="GO:0004674">
    <property type="term" value="F:protein serine/threonine kinase activity"/>
    <property type="evidence" value="ECO:0007669"/>
    <property type="project" value="TreeGrafter"/>
</dbReference>
<accession>A0A139A9B0</accession>
<dbReference type="AlphaFoldDB" id="A0A139A9B0"/>
<organism evidence="5 6">
    <name type="scientific">Gonapodya prolifera (strain JEL478)</name>
    <name type="common">Monoblepharis prolifera</name>
    <dbReference type="NCBI Taxonomy" id="1344416"/>
    <lineage>
        <taxon>Eukaryota</taxon>
        <taxon>Fungi</taxon>
        <taxon>Fungi incertae sedis</taxon>
        <taxon>Chytridiomycota</taxon>
        <taxon>Chytridiomycota incertae sedis</taxon>
        <taxon>Monoblepharidomycetes</taxon>
        <taxon>Monoblepharidales</taxon>
        <taxon>Gonapodyaceae</taxon>
        <taxon>Gonapodya</taxon>
    </lineage>
</organism>
<dbReference type="PRINTS" id="PR00109">
    <property type="entry name" value="TYRKINASE"/>
</dbReference>
<evidence type="ECO:0000256" key="2">
    <source>
        <dbReference type="SAM" id="MobiDB-lite"/>
    </source>
</evidence>
<dbReference type="InterPro" id="IPR051681">
    <property type="entry name" value="Ser/Thr_Kinases-Pseudokinases"/>
</dbReference>
<keyword evidence="5" id="KW-0808">Transferase</keyword>
<feature type="binding site" evidence="1">
    <location>
        <position position="366"/>
    </location>
    <ligand>
        <name>ATP</name>
        <dbReference type="ChEBI" id="CHEBI:30616"/>
    </ligand>
</feature>
<dbReference type="InterPro" id="IPR017441">
    <property type="entry name" value="Protein_kinase_ATP_BS"/>
</dbReference>
<evidence type="ECO:0000259" key="3">
    <source>
        <dbReference type="PROSITE" id="PS50011"/>
    </source>
</evidence>
<protein>
    <submittedName>
        <fullName evidence="5">Kinase-like protein</fullName>
    </submittedName>
</protein>
<dbReference type="OMA" id="QDINDDM"/>
<dbReference type="EMBL" id="KQ965780">
    <property type="protein sequence ID" value="KXS13249.1"/>
    <property type="molecule type" value="Genomic_DNA"/>
</dbReference>
<name>A0A139A9B0_GONPJ</name>
<keyword evidence="6" id="KW-1185">Reference proteome</keyword>
<dbReference type="SMART" id="SM00220">
    <property type="entry name" value="S_TKc"/>
    <property type="match status" value="1"/>
</dbReference>
<evidence type="ECO:0000313" key="5">
    <source>
        <dbReference type="EMBL" id="KXS13249.1"/>
    </source>
</evidence>
<feature type="region of interest" description="Disordered" evidence="2">
    <location>
        <begin position="1"/>
        <end position="24"/>
    </location>
</feature>
<feature type="domain" description="Protein kinase" evidence="3">
    <location>
        <begin position="72"/>
        <end position="578"/>
    </location>
</feature>
<evidence type="ECO:0000256" key="1">
    <source>
        <dbReference type="PROSITE-ProRule" id="PRU10141"/>
    </source>
</evidence>
<dbReference type="InterPro" id="IPR001245">
    <property type="entry name" value="Ser-Thr/Tyr_kinase_cat_dom"/>
</dbReference>
<dbReference type="InterPro" id="IPR000719">
    <property type="entry name" value="Prot_kinase_dom"/>
</dbReference>
<dbReference type="PROSITE" id="PS50011">
    <property type="entry name" value="PROTEIN_KINASE_DOM"/>
    <property type="match status" value="1"/>
</dbReference>
<dbReference type="InterPro" id="IPR001736">
    <property type="entry name" value="PLipase_D/transphosphatidylase"/>
</dbReference>
<keyword evidence="1" id="KW-0067">ATP-binding</keyword>
<dbReference type="PROSITE" id="PS00107">
    <property type="entry name" value="PROTEIN_KINASE_ATP"/>
    <property type="match status" value="1"/>
</dbReference>
<dbReference type="STRING" id="1344416.A0A139A9B0"/>
<sequence length="652" mass="72595">MLISARSRLSQNDQAPVPTSRSISTFTASDTTLDDLPKRSGDPQIETNWCAGKKRWPELLPGVRGIINVRDVALGDYIAFGGYSHVYRGVWQEDVEVGIKILSQPDHVAAFASELFTWATIRAHPNILRLYGVCFDACQPFMISPLMRNGSLLEYLRRFKPGPRDNIRLMIEIAKGIRHLYNHQIAHTNLHARLIVIDDQGHAIISSFGFAYDARDSRATGALSSFVTDPEKCMNALLVDIHSERKLTHPFVSDIVSFARIAIQIWCGGPTMQRLREKGNAPESLTALVGRCDAGIGRVGVPLPTPEEIINNLHQILADLISAPGQQPLDTPRIQEGHVIFQELIGRGGYGEVFRGTWQGTQVALKRVFRGGMGRDLYTMSLMPSSRTPRWSDTPSGSIKYGTALSYLRNVLTTSYQRIKLMLDIAQGMSYLHSVGLVDADLKASNVLVREDGSGLVCDFGYAKLGSAADPRLGTDPSERVGTPRWMPPERLLEHKSNKEGEVYAMGMTAYEIWTLERPFGDVPDARLWTRIIDGDLRPCLNSTVVEMPERLKEMLEECWAPEPEDRPTFKVVEAELLNILSACPVYMTMPQELRPTETISAKVSLKRKRRDELTVNAGDLITVLGRFSGGVQFGTLTTPEKGGYFVRTELE</sequence>
<evidence type="ECO:0000313" key="6">
    <source>
        <dbReference type="Proteomes" id="UP000070544"/>
    </source>
</evidence>
<dbReference type="Gene3D" id="1.10.510.10">
    <property type="entry name" value="Transferase(Phosphotransferase) domain 1"/>
    <property type="match status" value="2"/>
</dbReference>
<keyword evidence="5" id="KW-0418">Kinase</keyword>
<dbReference type="Pfam" id="PF07714">
    <property type="entry name" value="PK_Tyr_Ser-Thr"/>
    <property type="match status" value="2"/>
</dbReference>
<dbReference type="PROSITE" id="PS50035">
    <property type="entry name" value="PLD"/>
    <property type="match status" value="1"/>
</dbReference>
<dbReference type="SUPFAM" id="SSF56112">
    <property type="entry name" value="Protein kinase-like (PK-like)"/>
    <property type="match status" value="2"/>
</dbReference>
<dbReference type="Proteomes" id="UP000070544">
    <property type="component" value="Unassembled WGS sequence"/>
</dbReference>
<dbReference type="GO" id="GO:0005524">
    <property type="term" value="F:ATP binding"/>
    <property type="evidence" value="ECO:0007669"/>
    <property type="project" value="UniProtKB-UniRule"/>
</dbReference>
<reference evidence="5 6" key="1">
    <citation type="journal article" date="2015" name="Genome Biol. Evol.">
        <title>Phylogenomic analyses indicate that early fungi evolved digesting cell walls of algal ancestors of land plants.</title>
        <authorList>
            <person name="Chang Y."/>
            <person name="Wang S."/>
            <person name="Sekimoto S."/>
            <person name="Aerts A.L."/>
            <person name="Choi C."/>
            <person name="Clum A."/>
            <person name="LaButti K.M."/>
            <person name="Lindquist E.A."/>
            <person name="Yee Ngan C."/>
            <person name="Ohm R.A."/>
            <person name="Salamov A.A."/>
            <person name="Grigoriev I.V."/>
            <person name="Spatafora J.W."/>
            <person name="Berbee M.L."/>
        </authorList>
    </citation>
    <scope>NUCLEOTIDE SEQUENCE [LARGE SCALE GENOMIC DNA]</scope>
    <source>
        <strain evidence="5 6">JEL478</strain>
    </source>
</reference>
<dbReference type="OrthoDB" id="1668230at2759"/>
<gene>
    <name evidence="5" type="ORF">M427DRAFT_136691</name>
</gene>